<dbReference type="AlphaFoldDB" id="A0A1Y0HL24"/>
<proteinExistence type="predicted"/>
<name>A0A1Y0HL24_9BACT</name>
<keyword evidence="1" id="KW-0732">Signal</keyword>
<gene>
    <name evidence="2" type="ORF">Sdiek1_0927</name>
</gene>
<dbReference type="RefSeq" id="WP_087438095.1">
    <property type="nucleotide sequence ID" value="NZ_CP021416.1"/>
</dbReference>
<dbReference type="KEGG" id="suls:Sdiek1_0927"/>
<dbReference type="EMBL" id="CP021416">
    <property type="protein sequence ID" value="ARU48094.1"/>
    <property type="molecule type" value="Genomic_DNA"/>
</dbReference>
<organism evidence="2 3">
    <name type="scientific">Sulfurospirillum diekertiae</name>
    <dbReference type="NCBI Taxonomy" id="1854492"/>
    <lineage>
        <taxon>Bacteria</taxon>
        <taxon>Pseudomonadati</taxon>
        <taxon>Campylobacterota</taxon>
        <taxon>Epsilonproteobacteria</taxon>
        <taxon>Campylobacterales</taxon>
        <taxon>Sulfurospirillaceae</taxon>
        <taxon>Sulfurospirillum</taxon>
    </lineage>
</organism>
<feature type="chain" id="PRO_5012101186" evidence="1">
    <location>
        <begin position="18"/>
        <end position="261"/>
    </location>
</feature>
<evidence type="ECO:0000313" key="3">
    <source>
        <dbReference type="Proteomes" id="UP000196005"/>
    </source>
</evidence>
<feature type="signal peptide" evidence="1">
    <location>
        <begin position="1"/>
        <end position="17"/>
    </location>
</feature>
<protein>
    <submittedName>
        <fullName evidence="2">Uncharacterized protein</fullName>
    </submittedName>
</protein>
<accession>A0A1Y0HL24</accession>
<reference evidence="3" key="1">
    <citation type="submission" date="2017-05" db="EMBL/GenBank/DDBJ databases">
        <title>Dechlorination kinetics govern the competition between two new strains of the genus Sulfurospirillum.</title>
        <authorList>
            <person name="Buttet G.F."/>
            <person name="Murray A.M."/>
            <person name="Goris T."/>
            <person name="Burion M."/>
            <person name="Lin B."/>
            <person name="Rolle M."/>
            <person name="Maillard J."/>
        </authorList>
    </citation>
    <scope>NUCLEOTIDE SEQUENCE [LARGE SCALE GENOMIC DNA]</scope>
    <source>
        <strain evidence="3">SL2-1</strain>
    </source>
</reference>
<evidence type="ECO:0000313" key="2">
    <source>
        <dbReference type="EMBL" id="ARU48094.1"/>
    </source>
</evidence>
<sequence length="261" mass="28994">MKKFTFLLIILSHSLFAADSLMDALLDGNLTHKISSNYKEGDEEEETPFSSTKTQKILFHYQTAPLGGLRLEVATQSFATETHQTSTDNTIYYTEALYHGNTEDVGYKLSANYYADTYRQSLMQGGLETTNAFGTKAQMNYENFGSYIAYSKVLSGARGANGDLEGKDHLLPTSSVLSSNNYTPNTAAYAVDVNYSPRKDITLGSRYVIANEVQTNLSYTGVYSNFQLNEITKGLNLGFSYDKTGIDKQSDQFSINIKSKF</sequence>
<evidence type="ECO:0000256" key="1">
    <source>
        <dbReference type="SAM" id="SignalP"/>
    </source>
</evidence>
<dbReference type="Proteomes" id="UP000196005">
    <property type="component" value="Chromosome"/>
</dbReference>
<keyword evidence="3" id="KW-1185">Reference proteome</keyword>
<dbReference type="OrthoDB" id="5338643at2"/>